<dbReference type="InterPro" id="IPR033469">
    <property type="entry name" value="CYTH-like_dom_sf"/>
</dbReference>
<dbReference type="AlphaFoldDB" id="A0A932EN30"/>
<dbReference type="InterPro" id="IPR023577">
    <property type="entry name" value="CYTH_domain"/>
</dbReference>
<sequence length="187" mass="20956">MPSEVEIKFLIPDLGALAAKLRAAGFHEQTPRTHEMNVLYDFPDRPLRARGELLRIRKYGDKWKLTHKAKGGAGKHKSRVETETGLNDGAALETIFRALGLSESFRYEKFRSEWSDGKGHVVLDETPIGNVAEIEGPPEWIDAIAAKLDVGERDYITKSYAQLFQDWKQRTGSAAEQMTFAAVGKKP</sequence>
<accession>A0A932EN30</accession>
<dbReference type="PROSITE" id="PS51707">
    <property type="entry name" value="CYTH"/>
    <property type="match status" value="1"/>
</dbReference>
<dbReference type="Gene3D" id="2.40.320.10">
    <property type="entry name" value="Hypothetical Protein Pfu-838710-001"/>
    <property type="match status" value="1"/>
</dbReference>
<dbReference type="SUPFAM" id="SSF55154">
    <property type="entry name" value="CYTH-like phosphatases"/>
    <property type="match status" value="1"/>
</dbReference>
<proteinExistence type="predicted"/>
<gene>
    <name evidence="2" type="ORF">HYX28_00705</name>
</gene>
<comment type="caution">
    <text evidence="2">The sequence shown here is derived from an EMBL/GenBank/DDBJ whole genome shotgun (WGS) entry which is preliminary data.</text>
</comment>
<protein>
    <submittedName>
        <fullName evidence="2">Class IV adenylate cyclase</fullName>
    </submittedName>
</protein>
<feature type="domain" description="CYTH" evidence="1">
    <location>
        <begin position="2"/>
        <end position="166"/>
    </location>
</feature>
<dbReference type="Pfam" id="PF01928">
    <property type="entry name" value="CYTH"/>
    <property type="match status" value="1"/>
</dbReference>
<evidence type="ECO:0000313" key="3">
    <source>
        <dbReference type="Proteomes" id="UP000779809"/>
    </source>
</evidence>
<reference evidence="2" key="1">
    <citation type="submission" date="2020-07" db="EMBL/GenBank/DDBJ databases">
        <title>Huge and variable diversity of episymbiotic CPR bacteria and DPANN archaea in groundwater ecosystems.</title>
        <authorList>
            <person name="He C.Y."/>
            <person name="Keren R."/>
            <person name="Whittaker M."/>
            <person name="Farag I.F."/>
            <person name="Doudna J."/>
            <person name="Cate J.H.D."/>
            <person name="Banfield J.F."/>
        </authorList>
    </citation>
    <scope>NUCLEOTIDE SEQUENCE</scope>
    <source>
        <strain evidence="2">NC_groundwater_580_Pr5_B-0.1um_64_19</strain>
    </source>
</reference>
<dbReference type="SMART" id="SM01118">
    <property type="entry name" value="CYTH"/>
    <property type="match status" value="1"/>
</dbReference>
<dbReference type="PANTHER" id="PTHR21028">
    <property type="entry name" value="SI:CH211-156B7.4"/>
    <property type="match status" value="1"/>
</dbReference>
<dbReference type="CDD" id="cd07890">
    <property type="entry name" value="CYTH-like_AC_IV-like"/>
    <property type="match status" value="1"/>
</dbReference>
<dbReference type="PANTHER" id="PTHR21028:SF2">
    <property type="entry name" value="CYTH DOMAIN-CONTAINING PROTEIN"/>
    <property type="match status" value="1"/>
</dbReference>
<dbReference type="Proteomes" id="UP000779809">
    <property type="component" value="Unassembled WGS sequence"/>
</dbReference>
<evidence type="ECO:0000259" key="1">
    <source>
        <dbReference type="PROSITE" id="PS51707"/>
    </source>
</evidence>
<name>A0A932EN30_9BACT</name>
<organism evidence="2 3">
    <name type="scientific">Candidatus Korobacter versatilis</name>
    <dbReference type="NCBI Taxonomy" id="658062"/>
    <lineage>
        <taxon>Bacteria</taxon>
        <taxon>Pseudomonadati</taxon>
        <taxon>Acidobacteriota</taxon>
        <taxon>Terriglobia</taxon>
        <taxon>Terriglobales</taxon>
        <taxon>Candidatus Korobacteraceae</taxon>
        <taxon>Candidatus Korobacter</taxon>
    </lineage>
</organism>
<dbReference type="InterPro" id="IPR008173">
    <property type="entry name" value="Adenylyl_cyclase_CyaB"/>
</dbReference>
<evidence type="ECO:0000313" key="2">
    <source>
        <dbReference type="EMBL" id="MBI2677280.1"/>
    </source>
</evidence>
<dbReference type="EMBL" id="JACPNR010000002">
    <property type="protein sequence ID" value="MBI2677280.1"/>
    <property type="molecule type" value="Genomic_DNA"/>
</dbReference>